<keyword evidence="8 9" id="KW-0238">DNA-binding</keyword>
<dbReference type="Gene3D" id="3.40.50.300">
    <property type="entry name" value="P-loop containing nucleotide triphosphate hydrolases"/>
    <property type="match status" value="1"/>
</dbReference>
<keyword evidence="9 10" id="KW-0234">DNA repair</keyword>
<evidence type="ECO:0000256" key="7">
    <source>
        <dbReference type="ARBA" id="ARBA00022840"/>
    </source>
</evidence>
<keyword evidence="5 9" id="KW-0235">DNA replication</keyword>
<gene>
    <name evidence="9 12" type="primary">recF</name>
    <name evidence="12" type="ORF">GCM10007276_03430</name>
</gene>
<dbReference type="GO" id="GO:0006260">
    <property type="term" value="P:DNA replication"/>
    <property type="evidence" value="ECO:0007669"/>
    <property type="project" value="UniProtKB-UniRule"/>
</dbReference>
<dbReference type="SUPFAM" id="SSF52540">
    <property type="entry name" value="P-loop containing nucleoside triphosphate hydrolases"/>
    <property type="match status" value="1"/>
</dbReference>
<comment type="subcellular location">
    <subcellularLocation>
        <location evidence="1 9 10">Cytoplasm</location>
    </subcellularLocation>
</comment>
<dbReference type="Gene3D" id="1.20.1050.90">
    <property type="entry name" value="RecF/RecN/SMC, N-terminal domain"/>
    <property type="match status" value="1"/>
</dbReference>
<dbReference type="InterPro" id="IPR001238">
    <property type="entry name" value="DNA-binding_RecF"/>
</dbReference>
<accession>A0A8J2VM35</accession>
<evidence type="ECO:0000259" key="11">
    <source>
        <dbReference type="Pfam" id="PF02463"/>
    </source>
</evidence>
<dbReference type="InterPro" id="IPR027417">
    <property type="entry name" value="P-loop_NTPase"/>
</dbReference>
<dbReference type="GO" id="GO:0009432">
    <property type="term" value="P:SOS response"/>
    <property type="evidence" value="ECO:0007669"/>
    <property type="project" value="UniProtKB-UniRule"/>
</dbReference>
<keyword evidence="9 10" id="KW-0742">SOS response</keyword>
<dbReference type="EMBL" id="BMCP01000001">
    <property type="protein sequence ID" value="GGE29535.1"/>
    <property type="molecule type" value="Genomic_DNA"/>
</dbReference>
<evidence type="ECO:0000313" key="12">
    <source>
        <dbReference type="EMBL" id="GGE29535.1"/>
    </source>
</evidence>
<dbReference type="GO" id="GO:0005737">
    <property type="term" value="C:cytoplasm"/>
    <property type="evidence" value="ECO:0007669"/>
    <property type="project" value="UniProtKB-SubCell"/>
</dbReference>
<dbReference type="RefSeq" id="WP_188407976.1">
    <property type="nucleotide sequence ID" value="NZ_BMCP01000001.1"/>
</dbReference>
<dbReference type="GO" id="GO:0006302">
    <property type="term" value="P:double-strand break repair"/>
    <property type="evidence" value="ECO:0007669"/>
    <property type="project" value="TreeGrafter"/>
</dbReference>
<keyword evidence="7 9" id="KW-0067">ATP-binding</keyword>
<keyword evidence="13" id="KW-1185">Reference proteome</keyword>
<dbReference type="HAMAP" id="MF_00365">
    <property type="entry name" value="RecF"/>
    <property type="match status" value="1"/>
</dbReference>
<comment type="function">
    <text evidence="9 10">The RecF protein is involved in DNA metabolism; it is required for DNA replication and normal SOS inducibility. RecF binds preferentially to single-stranded, linear DNA. It also seems to bind ATP.</text>
</comment>
<keyword evidence="9 10" id="KW-0227">DNA damage</keyword>
<keyword evidence="6 9" id="KW-0547">Nucleotide-binding</keyword>
<dbReference type="GO" id="GO:0000731">
    <property type="term" value="P:DNA synthesis involved in DNA repair"/>
    <property type="evidence" value="ECO:0007669"/>
    <property type="project" value="TreeGrafter"/>
</dbReference>
<feature type="domain" description="RecF/RecN/SMC N-terminal" evidence="11">
    <location>
        <begin position="3"/>
        <end position="357"/>
    </location>
</feature>
<proteinExistence type="inferred from homology"/>
<dbReference type="PANTHER" id="PTHR32182">
    <property type="entry name" value="DNA REPLICATION AND REPAIR PROTEIN RECF"/>
    <property type="match status" value="1"/>
</dbReference>
<comment type="similarity">
    <text evidence="2 9 10">Belongs to the RecF family.</text>
</comment>
<organism evidence="12 13">
    <name type="scientific">Agaricicola taiwanensis</name>
    <dbReference type="NCBI Taxonomy" id="591372"/>
    <lineage>
        <taxon>Bacteria</taxon>
        <taxon>Pseudomonadati</taxon>
        <taxon>Pseudomonadota</taxon>
        <taxon>Alphaproteobacteria</taxon>
        <taxon>Rhodobacterales</taxon>
        <taxon>Paracoccaceae</taxon>
        <taxon>Agaricicola</taxon>
    </lineage>
</organism>
<keyword evidence="4 9" id="KW-0963">Cytoplasm</keyword>
<dbReference type="InterPro" id="IPR018078">
    <property type="entry name" value="DNA-binding_RecF_CS"/>
</dbReference>
<evidence type="ECO:0000256" key="8">
    <source>
        <dbReference type="ARBA" id="ARBA00023125"/>
    </source>
</evidence>
<evidence type="ECO:0000256" key="5">
    <source>
        <dbReference type="ARBA" id="ARBA00022705"/>
    </source>
</evidence>
<dbReference type="InterPro" id="IPR042174">
    <property type="entry name" value="RecF_2"/>
</dbReference>
<dbReference type="Pfam" id="PF02463">
    <property type="entry name" value="SMC_N"/>
    <property type="match status" value="1"/>
</dbReference>
<dbReference type="GO" id="GO:0003697">
    <property type="term" value="F:single-stranded DNA binding"/>
    <property type="evidence" value="ECO:0007669"/>
    <property type="project" value="UniProtKB-UniRule"/>
</dbReference>
<comment type="caution">
    <text evidence="12">The sequence shown here is derived from an EMBL/GenBank/DDBJ whole genome shotgun (WGS) entry which is preliminary data.</text>
</comment>
<dbReference type="PROSITE" id="PS00617">
    <property type="entry name" value="RECF_1"/>
    <property type="match status" value="1"/>
</dbReference>
<dbReference type="AlphaFoldDB" id="A0A8J2VM35"/>
<feature type="binding site" evidence="9">
    <location>
        <begin position="30"/>
        <end position="37"/>
    </location>
    <ligand>
        <name>ATP</name>
        <dbReference type="ChEBI" id="CHEBI:30616"/>
    </ligand>
</feature>
<sequence>MAIRRLRLTNFRNHAALELTPDGASLALAGPNGAGKTNILEAVSLFAPGRGLRRAAAGDIALVTGDGSWAAACELDGVHGEASLGTGIEPAGGEETGRRRCRVNGAPAPSPSVFSEHLRIVWLTPAMDGLFAGSPGDRRRFLDRLVLAADPEHGPRVAAYERALRTRNRLLEEPRWDLRWLDAAEREAAELAVAVAAARAETVARLSALIEETRDPTSPFPWARLMLEGALEAEAMIEPAAALEDRFAAQLAAMRHRDRAAGRAIDGPQASDLVVHHGPKAMPAALSSTGEQKALLLGLVLAHARLVARLSGATPLVLLDEVAAHLDPERRAALYGVLDDLGCQAWMTGADAVLFESLPAHATLFAVSAGRAARVERS</sequence>
<dbReference type="PANTHER" id="PTHR32182:SF0">
    <property type="entry name" value="DNA REPLICATION AND REPAIR PROTEIN RECF"/>
    <property type="match status" value="1"/>
</dbReference>
<dbReference type="GO" id="GO:0005524">
    <property type="term" value="F:ATP binding"/>
    <property type="evidence" value="ECO:0007669"/>
    <property type="project" value="UniProtKB-UniRule"/>
</dbReference>
<evidence type="ECO:0000256" key="10">
    <source>
        <dbReference type="RuleBase" id="RU000578"/>
    </source>
</evidence>
<dbReference type="NCBIfam" id="TIGR00611">
    <property type="entry name" value="recf"/>
    <property type="match status" value="1"/>
</dbReference>
<evidence type="ECO:0000256" key="6">
    <source>
        <dbReference type="ARBA" id="ARBA00022741"/>
    </source>
</evidence>
<dbReference type="PROSITE" id="PS00618">
    <property type="entry name" value="RECF_2"/>
    <property type="match status" value="1"/>
</dbReference>
<protein>
    <recommendedName>
        <fullName evidence="3 9">DNA replication and repair protein RecF</fullName>
    </recommendedName>
</protein>
<reference evidence="12" key="1">
    <citation type="journal article" date="2014" name="Int. J. Syst. Evol. Microbiol.">
        <title>Complete genome sequence of Corynebacterium casei LMG S-19264T (=DSM 44701T), isolated from a smear-ripened cheese.</title>
        <authorList>
            <consortium name="US DOE Joint Genome Institute (JGI-PGF)"/>
            <person name="Walter F."/>
            <person name="Albersmeier A."/>
            <person name="Kalinowski J."/>
            <person name="Ruckert C."/>
        </authorList>
    </citation>
    <scope>NUCLEOTIDE SEQUENCE</scope>
    <source>
        <strain evidence="12">CCM 7684</strain>
    </source>
</reference>
<evidence type="ECO:0000256" key="2">
    <source>
        <dbReference type="ARBA" id="ARBA00008016"/>
    </source>
</evidence>
<dbReference type="InterPro" id="IPR003395">
    <property type="entry name" value="RecF/RecN/SMC_N"/>
</dbReference>
<evidence type="ECO:0000256" key="9">
    <source>
        <dbReference type="HAMAP-Rule" id="MF_00365"/>
    </source>
</evidence>
<evidence type="ECO:0000256" key="1">
    <source>
        <dbReference type="ARBA" id="ARBA00004496"/>
    </source>
</evidence>
<evidence type="ECO:0000313" key="13">
    <source>
        <dbReference type="Proteomes" id="UP000602745"/>
    </source>
</evidence>
<name>A0A8J2VM35_9RHOB</name>
<reference evidence="12" key="2">
    <citation type="submission" date="2020-09" db="EMBL/GenBank/DDBJ databases">
        <authorList>
            <person name="Sun Q."/>
            <person name="Sedlacek I."/>
        </authorList>
    </citation>
    <scope>NUCLEOTIDE SEQUENCE</scope>
    <source>
        <strain evidence="12">CCM 7684</strain>
    </source>
</reference>
<evidence type="ECO:0000256" key="4">
    <source>
        <dbReference type="ARBA" id="ARBA00022490"/>
    </source>
</evidence>
<dbReference type="Proteomes" id="UP000602745">
    <property type="component" value="Unassembled WGS sequence"/>
</dbReference>
<evidence type="ECO:0000256" key="3">
    <source>
        <dbReference type="ARBA" id="ARBA00020170"/>
    </source>
</evidence>